<feature type="domain" description="Cytochrome b5 heme-binding" evidence="3">
    <location>
        <begin position="292"/>
        <end position="388"/>
    </location>
</feature>
<dbReference type="Pfam" id="PF01138">
    <property type="entry name" value="RNase_PH"/>
    <property type="match status" value="1"/>
</dbReference>
<dbReference type="Pfam" id="PF03725">
    <property type="entry name" value="RNase_PH_C"/>
    <property type="match status" value="1"/>
</dbReference>
<dbReference type="CDD" id="cd11371">
    <property type="entry name" value="RNase_PH_MTR3"/>
    <property type="match status" value="1"/>
</dbReference>
<dbReference type="InterPro" id="IPR020568">
    <property type="entry name" value="Ribosomal_Su5_D2-typ_SF"/>
</dbReference>
<dbReference type="SMART" id="SM01117">
    <property type="entry name" value="Cyt-b5"/>
    <property type="match status" value="2"/>
</dbReference>
<organism evidence="4 5">
    <name type="scientific">Auxenochlorella protothecoides</name>
    <name type="common">Green microalga</name>
    <name type="synonym">Chlorella protothecoides</name>
    <dbReference type="NCBI Taxonomy" id="3075"/>
    <lineage>
        <taxon>Eukaryota</taxon>
        <taxon>Viridiplantae</taxon>
        <taxon>Chlorophyta</taxon>
        <taxon>core chlorophytes</taxon>
        <taxon>Trebouxiophyceae</taxon>
        <taxon>Chlorellales</taxon>
        <taxon>Chlorellaceae</taxon>
        <taxon>Auxenochlorella</taxon>
    </lineage>
</organism>
<dbReference type="InterPro" id="IPR015847">
    <property type="entry name" value="ExoRNase_PH_dom2"/>
</dbReference>
<proteinExistence type="inferred from homology"/>
<dbReference type="GO" id="GO:0012505">
    <property type="term" value="C:endomembrane system"/>
    <property type="evidence" value="ECO:0007669"/>
    <property type="project" value="TreeGrafter"/>
</dbReference>
<dbReference type="InterPro" id="IPR036345">
    <property type="entry name" value="ExoRNase_PH_dom2_sf"/>
</dbReference>
<dbReference type="InterPro" id="IPR027408">
    <property type="entry name" value="PNPase/RNase_PH_dom_sf"/>
</dbReference>
<keyword evidence="1" id="KW-0446">Lipid-binding</keyword>
<evidence type="ECO:0000259" key="3">
    <source>
        <dbReference type="SMART" id="SM01117"/>
    </source>
</evidence>
<dbReference type="SUPFAM" id="SSF55856">
    <property type="entry name" value="Cytochrome b5-like heme/steroid binding domain"/>
    <property type="match status" value="2"/>
</dbReference>
<evidence type="ECO:0000256" key="2">
    <source>
        <dbReference type="ARBA" id="ARBA00038357"/>
    </source>
</evidence>
<dbReference type="GO" id="GO:0005496">
    <property type="term" value="F:steroid binding"/>
    <property type="evidence" value="ECO:0007669"/>
    <property type="project" value="UniProtKB-KW"/>
</dbReference>
<dbReference type="GO" id="GO:0016020">
    <property type="term" value="C:membrane"/>
    <property type="evidence" value="ECO:0007669"/>
    <property type="project" value="TreeGrafter"/>
</dbReference>
<dbReference type="EMBL" id="QOKY01000215">
    <property type="protein sequence ID" value="RMZ52053.1"/>
    <property type="molecule type" value="Genomic_DNA"/>
</dbReference>
<dbReference type="PANTHER" id="PTHR10281">
    <property type="entry name" value="MEMBRANE-ASSOCIATED PROGESTERONE RECEPTOR COMPONENT-RELATED"/>
    <property type="match status" value="1"/>
</dbReference>
<dbReference type="InterPro" id="IPR050577">
    <property type="entry name" value="MAPR/NEUFC/NENF-like"/>
</dbReference>
<dbReference type="Gene3D" id="3.30.230.70">
    <property type="entry name" value="GHMP Kinase, N-terminal domain"/>
    <property type="match status" value="1"/>
</dbReference>
<dbReference type="SUPFAM" id="SSF54211">
    <property type="entry name" value="Ribosomal protein S5 domain 2-like"/>
    <property type="match status" value="1"/>
</dbReference>
<protein>
    <recommendedName>
        <fullName evidence="3">Cytochrome b5 heme-binding domain-containing protein</fullName>
    </recommendedName>
</protein>
<dbReference type="SUPFAM" id="SSF55666">
    <property type="entry name" value="Ribonuclease PH domain 2-like"/>
    <property type="match status" value="1"/>
</dbReference>
<name>A0A3M7KNA7_AUXPR</name>
<sequence length="498" mass="54697">HDRPAEVIADGKRLDGRDNEEFRTLFLNCGTISQASGSSYVELGSTKVMVGVYGPRQSDRWMKYSEQGSLDCDVRLATFATRQRGRPIQTQLEKELSAQLETALSASVLLHTFPKAVLDVQCLVLEAGGSVLAAVIAAATLALADASIELRDLVSAASVSRVQGIQLLDPTAEEEYREEAGLVLSFMPCLNQITSLTSHGVWSKDELRDAVELAMGACEEIDAALRDQLVQNASQRRDPPLPFPELLVERSGHNAFVAIFSWMIFTILRVVFQFFFPRKLVAVKRSFQVGDVTLEELSKYSGQDPYLPILLAVRGRIYDVSAKANFYGPGGGYSVFAGREVARALGKMQITADHCSADTSDFTEKEEKTLQEWVDKFDQKYEVVGKVVPDLSLTLEQLAAYDGETNPAPIYLAIKGVIFDVTRGSQFYGPDGAYPFGGRECARALAKFSTEIDDCNDELADCTLSELDTLRDWQAQFYSKYPIVGRVVKASATAAAAE</sequence>
<evidence type="ECO:0000256" key="1">
    <source>
        <dbReference type="ARBA" id="ARBA00022665"/>
    </source>
</evidence>
<dbReference type="InterPro" id="IPR001247">
    <property type="entry name" value="ExoRNase_PH_dom1"/>
</dbReference>
<dbReference type="AlphaFoldDB" id="A0A3M7KNA7"/>
<dbReference type="PANTHER" id="PTHR10281:SF76">
    <property type="entry name" value="CALCUTTA CUP-RELATED"/>
    <property type="match status" value="1"/>
</dbReference>
<dbReference type="Pfam" id="PF00173">
    <property type="entry name" value="Cyt-b5"/>
    <property type="match status" value="1"/>
</dbReference>
<dbReference type="Gene3D" id="3.10.120.10">
    <property type="entry name" value="Cytochrome b5-like heme/steroid binding domain"/>
    <property type="match status" value="2"/>
</dbReference>
<reference evidence="5" key="1">
    <citation type="journal article" date="2018" name="Algal Res.">
        <title>Characterization of plant carbon substrate utilization by Auxenochlorella protothecoides.</title>
        <authorList>
            <person name="Vogler B.W."/>
            <person name="Starkenburg S.R."/>
            <person name="Sudasinghe N."/>
            <person name="Schambach J.Y."/>
            <person name="Rollin J.A."/>
            <person name="Pattathil S."/>
            <person name="Barry A.N."/>
        </authorList>
    </citation>
    <scope>NUCLEOTIDE SEQUENCE [LARGE SCALE GENOMIC DNA]</scope>
    <source>
        <strain evidence="5">UTEX 25</strain>
    </source>
</reference>
<evidence type="ECO:0000313" key="4">
    <source>
        <dbReference type="EMBL" id="RMZ52053.1"/>
    </source>
</evidence>
<dbReference type="Proteomes" id="UP000279271">
    <property type="component" value="Unassembled WGS sequence"/>
</dbReference>
<dbReference type="FunFam" id="3.10.120.10:FF:000003">
    <property type="entry name" value="membrane-associated progesterone receptor component 1"/>
    <property type="match status" value="1"/>
</dbReference>
<dbReference type="InterPro" id="IPR036400">
    <property type="entry name" value="Cyt_B5-like_heme/steroid_sf"/>
</dbReference>
<gene>
    <name evidence="4" type="ORF">APUTEX25_001247</name>
</gene>
<feature type="non-terminal residue" evidence="4">
    <location>
        <position position="1"/>
    </location>
</feature>
<feature type="domain" description="Cytochrome b5 heme-binding" evidence="3">
    <location>
        <begin position="393"/>
        <end position="488"/>
    </location>
</feature>
<comment type="similarity">
    <text evidence="2">Belongs to the cytochrome b5 family. MAPR subfamily.</text>
</comment>
<accession>A0A3M7KNA7</accession>
<dbReference type="InterPro" id="IPR001199">
    <property type="entry name" value="Cyt_B5-like_heme/steroid-bd"/>
</dbReference>
<comment type="caution">
    <text evidence="4">The sequence shown here is derived from an EMBL/GenBank/DDBJ whole genome shotgun (WGS) entry which is preliminary data.</text>
</comment>
<keyword evidence="1" id="KW-0754">Steroid-binding</keyword>
<evidence type="ECO:0000313" key="5">
    <source>
        <dbReference type="Proteomes" id="UP000279271"/>
    </source>
</evidence>